<dbReference type="EMBL" id="JACJPW010000051">
    <property type="protein sequence ID" value="MBD2183254.1"/>
    <property type="molecule type" value="Genomic_DNA"/>
</dbReference>
<evidence type="ECO:0000256" key="2">
    <source>
        <dbReference type="ARBA" id="ARBA00022741"/>
    </source>
</evidence>
<dbReference type="Proteomes" id="UP000641646">
    <property type="component" value="Unassembled WGS sequence"/>
</dbReference>
<dbReference type="InterPro" id="IPR055173">
    <property type="entry name" value="NrdR-like_N"/>
</dbReference>
<dbReference type="GO" id="GO:0003677">
    <property type="term" value="F:DNA binding"/>
    <property type="evidence" value="ECO:0007669"/>
    <property type="project" value="UniProtKB-KW"/>
</dbReference>
<dbReference type="Pfam" id="PF22811">
    <property type="entry name" value="Zn_ribbon_NrdR"/>
    <property type="match status" value="1"/>
</dbReference>
<dbReference type="RefSeq" id="WP_190467204.1">
    <property type="nucleotide sequence ID" value="NZ_JACJPW010000051.1"/>
</dbReference>
<keyword evidence="6 7" id="KW-0804">Transcription</keyword>
<evidence type="ECO:0000256" key="4">
    <source>
        <dbReference type="ARBA" id="ARBA00023015"/>
    </source>
</evidence>
<dbReference type="InterPro" id="IPR003796">
    <property type="entry name" value="RNR_NrdR-like"/>
</dbReference>
<feature type="domain" description="ATP-cone" evidence="9">
    <location>
        <begin position="49"/>
        <end position="139"/>
    </location>
</feature>
<sequence length="184" mass="21090">MRCPFCHFPDNRVLESRSAEAGQSIRRRRECLRCKRRFTTYEQIEFVPITVIKRDGRKESFDRSKLLRGIVRACQKTGLAQIQLEALVDEVESELQQREVREVTSSEIGEMILQRLQSLSEVAYVRFASVYRQFQSIKDFVDTLNQLSTSRATASVGNTTVTGERQHLSETEELETAASLATPL</sequence>
<evidence type="ECO:0000256" key="3">
    <source>
        <dbReference type="ARBA" id="ARBA00022840"/>
    </source>
</evidence>
<evidence type="ECO:0000313" key="10">
    <source>
        <dbReference type="EMBL" id="MBD2183254.1"/>
    </source>
</evidence>
<reference evidence="10" key="1">
    <citation type="journal article" date="2015" name="ISME J.">
        <title>Draft Genome Sequence of Streptomyces incarnatus NRRL8089, which Produces the Nucleoside Antibiotic Sinefungin.</title>
        <authorList>
            <person name="Oshima K."/>
            <person name="Hattori M."/>
            <person name="Shimizu H."/>
            <person name="Fukuda K."/>
            <person name="Nemoto M."/>
            <person name="Inagaki K."/>
            <person name="Tamura T."/>
        </authorList>
    </citation>
    <scope>NUCLEOTIDE SEQUENCE</scope>
    <source>
        <strain evidence="10">FACHB-1375</strain>
    </source>
</reference>
<dbReference type="GO" id="GO:0005524">
    <property type="term" value="F:ATP binding"/>
    <property type="evidence" value="ECO:0007669"/>
    <property type="project" value="UniProtKB-UniRule"/>
</dbReference>
<comment type="caution">
    <text evidence="10">The sequence shown here is derived from an EMBL/GenBank/DDBJ whole genome shotgun (WGS) entry which is preliminary data.</text>
</comment>
<dbReference type="GO" id="GO:0045892">
    <property type="term" value="P:negative regulation of DNA-templated transcription"/>
    <property type="evidence" value="ECO:0007669"/>
    <property type="project" value="UniProtKB-UniRule"/>
</dbReference>
<organism evidence="10 11">
    <name type="scientific">Aerosakkonema funiforme FACHB-1375</name>
    <dbReference type="NCBI Taxonomy" id="2949571"/>
    <lineage>
        <taxon>Bacteria</taxon>
        <taxon>Bacillati</taxon>
        <taxon>Cyanobacteriota</taxon>
        <taxon>Cyanophyceae</taxon>
        <taxon>Oscillatoriophycideae</taxon>
        <taxon>Aerosakkonematales</taxon>
        <taxon>Aerosakkonemataceae</taxon>
        <taxon>Aerosakkonema</taxon>
    </lineage>
</organism>
<reference evidence="10" key="2">
    <citation type="submission" date="2020-08" db="EMBL/GenBank/DDBJ databases">
        <authorList>
            <person name="Chen M."/>
            <person name="Teng W."/>
            <person name="Zhao L."/>
            <person name="Hu C."/>
            <person name="Zhou Y."/>
            <person name="Han B."/>
            <person name="Song L."/>
            <person name="Shu W."/>
        </authorList>
    </citation>
    <scope>NUCLEOTIDE SEQUENCE</scope>
    <source>
        <strain evidence="10">FACHB-1375</strain>
    </source>
</reference>
<name>A0A926VIS8_9CYAN</name>
<protein>
    <recommendedName>
        <fullName evidence="7">Transcriptional repressor NrdR</fullName>
    </recommendedName>
</protein>
<comment type="function">
    <text evidence="7">Negatively regulates transcription of bacterial ribonucleotide reductase nrd genes and operons by binding to NrdR-boxes.</text>
</comment>
<keyword evidence="7" id="KW-0479">Metal-binding</keyword>
<dbReference type="HAMAP" id="MF_00440">
    <property type="entry name" value="NrdR"/>
    <property type="match status" value="1"/>
</dbReference>
<evidence type="ECO:0000259" key="9">
    <source>
        <dbReference type="PROSITE" id="PS51161"/>
    </source>
</evidence>
<evidence type="ECO:0000256" key="5">
    <source>
        <dbReference type="ARBA" id="ARBA00023125"/>
    </source>
</evidence>
<proteinExistence type="inferred from homology"/>
<dbReference type="PROSITE" id="PS51161">
    <property type="entry name" value="ATP_CONE"/>
    <property type="match status" value="1"/>
</dbReference>
<dbReference type="AlphaFoldDB" id="A0A926VIS8"/>
<dbReference type="PANTHER" id="PTHR30455">
    <property type="entry name" value="TRANSCRIPTIONAL REPRESSOR NRDR"/>
    <property type="match status" value="1"/>
</dbReference>
<gene>
    <name evidence="7 10" type="primary">nrdR</name>
    <name evidence="10" type="ORF">H6G03_19670</name>
</gene>
<keyword evidence="1 7" id="KW-0678">Repressor</keyword>
<comment type="cofactor">
    <cofactor evidence="7">
        <name>Zn(2+)</name>
        <dbReference type="ChEBI" id="CHEBI:29105"/>
    </cofactor>
    <text evidence="7">Binds 1 zinc ion.</text>
</comment>
<keyword evidence="7" id="KW-0862">Zinc</keyword>
<evidence type="ECO:0000256" key="6">
    <source>
        <dbReference type="ARBA" id="ARBA00023163"/>
    </source>
</evidence>
<dbReference type="GO" id="GO:0008270">
    <property type="term" value="F:zinc ion binding"/>
    <property type="evidence" value="ECO:0007669"/>
    <property type="project" value="UniProtKB-UniRule"/>
</dbReference>
<evidence type="ECO:0000256" key="7">
    <source>
        <dbReference type="HAMAP-Rule" id="MF_00440"/>
    </source>
</evidence>
<keyword evidence="11" id="KW-1185">Reference proteome</keyword>
<dbReference type="InterPro" id="IPR005144">
    <property type="entry name" value="ATP-cone_dom"/>
</dbReference>
<dbReference type="NCBIfam" id="TIGR00244">
    <property type="entry name" value="transcriptional regulator NrdR"/>
    <property type="match status" value="1"/>
</dbReference>
<evidence type="ECO:0000313" key="11">
    <source>
        <dbReference type="Proteomes" id="UP000641646"/>
    </source>
</evidence>
<dbReference type="PANTHER" id="PTHR30455:SF2">
    <property type="entry name" value="TRANSCRIPTIONAL REPRESSOR NRDR"/>
    <property type="match status" value="1"/>
</dbReference>
<keyword evidence="4 7" id="KW-0805">Transcription regulation</keyword>
<dbReference type="Pfam" id="PF03477">
    <property type="entry name" value="ATP-cone"/>
    <property type="match status" value="1"/>
</dbReference>
<accession>A0A926VIS8</accession>
<keyword evidence="2 7" id="KW-0547">Nucleotide-binding</keyword>
<feature type="region of interest" description="Disordered" evidence="8">
    <location>
        <begin position="164"/>
        <end position="184"/>
    </location>
</feature>
<keyword evidence="7" id="KW-0863">Zinc-finger</keyword>
<comment type="similarity">
    <text evidence="7">Belongs to the NrdR family.</text>
</comment>
<evidence type="ECO:0000256" key="1">
    <source>
        <dbReference type="ARBA" id="ARBA00022491"/>
    </source>
</evidence>
<feature type="zinc finger region" evidence="7">
    <location>
        <begin position="3"/>
        <end position="34"/>
    </location>
</feature>
<evidence type="ECO:0000256" key="8">
    <source>
        <dbReference type="SAM" id="MobiDB-lite"/>
    </source>
</evidence>
<keyword evidence="3 7" id="KW-0067">ATP-binding</keyword>
<keyword evidence="5 7" id="KW-0238">DNA-binding</keyword>